<dbReference type="Gene3D" id="3.40.50.1820">
    <property type="entry name" value="alpha/beta hydrolase"/>
    <property type="match status" value="2"/>
</dbReference>
<dbReference type="EMBL" id="JEMY01000038">
    <property type="protein sequence ID" value="EXI87000.1"/>
    <property type="molecule type" value="Genomic_DNA"/>
</dbReference>
<dbReference type="eggNOG" id="COG3509">
    <property type="taxonomic scope" value="Bacteria"/>
</dbReference>
<protein>
    <submittedName>
        <fullName evidence="2">Esterase, PHB depolymerase family</fullName>
    </submittedName>
</protein>
<dbReference type="PANTHER" id="PTHR42972">
    <property type="entry name" value="TOL-PAL SYSTEM PROTEIN TOLB"/>
    <property type="match status" value="1"/>
</dbReference>
<name>A0A011QD76_ACCRE</name>
<comment type="caution">
    <text evidence="2">The sequence shown here is derived from an EMBL/GenBank/DDBJ whole genome shotgun (WGS) entry which is preliminary data.</text>
</comment>
<dbReference type="STRING" id="1454004.AW11_02792"/>
<sequence length="461" mass="49464">MSRQEVSASIRYGVLSIAALWLLAFSASPSAAPALEDVAAGVKVDTTQISVSGISSGGFMAHQFHVAHSQHIMGAGIVAGGPYYCARGSILDALTRCSRFAMLECLAFKLDPKLCGKTDLAPKGRRAIEAAARASFDEARKQEAAGKIDRLANLRDDSVYLFSGSYDDIVPHGVMAIVFRFYADPDKGAVRQGNIDFNGTFPARHTMVRDGFGKPGGKVVGDCAVPPAPPPAVATNAYIDDCEAVARQQAKKNLCICPAASAADGEVAVACPPPDKLAVCKDLKDVDLAGAILERIYGAQALDKGRLQVQENELQAFDQRQVFGKFSDLPYSALQNASMAREGYIFIPEPCRDGRQCKLHIAFHGCKQGGNTDYRPGHAGNLFAKFAGYNEWAKANGVIVLYPQIQARSLGPVNPRGCWDWWGQNYTHAGYHTRDGKQIKAVAQMINLVAGGQALMEVAPE</sequence>
<reference evidence="2" key="1">
    <citation type="submission" date="2014-02" db="EMBL/GenBank/DDBJ databases">
        <title>Expanding our view of genomic diversity in Candidatus Accumulibacter clades.</title>
        <authorList>
            <person name="Skennerton C.T."/>
            <person name="Barr J.J."/>
            <person name="Slater F.R."/>
            <person name="Bond P.L."/>
            <person name="Tyson G.W."/>
        </authorList>
    </citation>
    <scope>NUCLEOTIDE SEQUENCE [LARGE SCALE GENOMIC DNA]</scope>
</reference>
<evidence type="ECO:0000256" key="1">
    <source>
        <dbReference type="SAM" id="SignalP"/>
    </source>
</evidence>
<dbReference type="InterPro" id="IPR029058">
    <property type="entry name" value="AB_hydrolase_fold"/>
</dbReference>
<dbReference type="AlphaFoldDB" id="A0A011QD76"/>
<feature type="signal peptide" evidence="1">
    <location>
        <begin position="1"/>
        <end position="31"/>
    </location>
</feature>
<dbReference type="SUPFAM" id="SSF53474">
    <property type="entry name" value="alpha/beta-Hydrolases"/>
    <property type="match status" value="2"/>
</dbReference>
<accession>A0A011QD76</accession>
<dbReference type="Proteomes" id="UP000022141">
    <property type="component" value="Unassembled WGS sequence"/>
</dbReference>
<evidence type="ECO:0000313" key="3">
    <source>
        <dbReference type="Proteomes" id="UP000022141"/>
    </source>
</evidence>
<feature type="chain" id="PRO_5001462078" evidence="1">
    <location>
        <begin position="32"/>
        <end position="461"/>
    </location>
</feature>
<dbReference type="PANTHER" id="PTHR42972:SF8">
    <property type="entry name" value="POLYHYDROXYBUTYRATE DEPOLYMERASE"/>
    <property type="match status" value="1"/>
</dbReference>
<evidence type="ECO:0000313" key="2">
    <source>
        <dbReference type="EMBL" id="EXI87000.1"/>
    </source>
</evidence>
<keyword evidence="3" id="KW-1185">Reference proteome</keyword>
<dbReference type="PATRIC" id="fig|1454004.3.peg.2886"/>
<gene>
    <name evidence="2" type="ORF">AW11_02792</name>
</gene>
<keyword evidence="1" id="KW-0732">Signal</keyword>
<proteinExistence type="predicted"/>
<organism evidence="2 3">
    <name type="scientific">Accumulibacter regalis</name>
    <dbReference type="NCBI Taxonomy" id="522306"/>
    <lineage>
        <taxon>Bacteria</taxon>
        <taxon>Pseudomonadati</taxon>
        <taxon>Pseudomonadota</taxon>
        <taxon>Betaproteobacteria</taxon>
        <taxon>Candidatus Accumulibacter</taxon>
    </lineage>
</organism>